<organism evidence="1 2">
    <name type="scientific">Estrella lausannensis</name>
    <dbReference type="NCBI Taxonomy" id="483423"/>
    <lineage>
        <taxon>Bacteria</taxon>
        <taxon>Pseudomonadati</taxon>
        <taxon>Chlamydiota</taxon>
        <taxon>Chlamydiia</taxon>
        <taxon>Parachlamydiales</taxon>
        <taxon>Candidatus Criblamydiaceae</taxon>
        <taxon>Estrella</taxon>
    </lineage>
</organism>
<proteinExistence type="predicted"/>
<sequence>MSTYIKTLGGSVYAKFKEASSEEEAGTIKKKGRTKTKIDGMGNDNTHLVGMERFQQESFLVGSSSSPSDRWPVKSVSSKQESRWQRRIPPLGIHDTVIGIGYGMVSLHGSPNFMRDDEIVKVGAISGNKTIDPEITIHHLESGKAILQQQSMKGASAASVAMLFLDHGHRPDLQKLRRANSGVIKLQQEQAKLFGLKLETTFVGREHAVSSLSLLLRQAGSGVVRLEDPLLGIHYVVVDEIADNWSWVRLRDPYHALEMTVTGLAFSERFKGGEVLQVISRDVRET</sequence>
<keyword evidence="2" id="KW-1185">Reference proteome</keyword>
<accession>A0A0H5DR65</accession>
<dbReference type="RefSeq" id="WP_098038516.1">
    <property type="nucleotide sequence ID" value="NZ_CWGJ01000015.1"/>
</dbReference>
<dbReference type="EMBL" id="CWGJ01000015">
    <property type="protein sequence ID" value="CRX38653.1"/>
    <property type="molecule type" value="Genomic_DNA"/>
</dbReference>
<name>A0A0H5DR65_9BACT</name>
<protein>
    <recommendedName>
        <fullName evidence="3">Peptidase C39 domain-containing protein</fullName>
    </recommendedName>
</protein>
<dbReference type="AlphaFoldDB" id="A0A0H5DR65"/>
<reference evidence="2" key="1">
    <citation type="submission" date="2015-06" db="EMBL/GenBank/DDBJ databases">
        <authorList>
            <person name="Bertelli C."/>
        </authorList>
    </citation>
    <scope>NUCLEOTIDE SEQUENCE [LARGE SCALE GENOMIC DNA]</scope>
    <source>
        <strain evidence="2">CRIB-30</strain>
    </source>
</reference>
<evidence type="ECO:0000313" key="1">
    <source>
        <dbReference type="EMBL" id="CRX38653.1"/>
    </source>
</evidence>
<evidence type="ECO:0008006" key="3">
    <source>
        <dbReference type="Google" id="ProtNLM"/>
    </source>
</evidence>
<dbReference type="Proteomes" id="UP000220251">
    <property type="component" value="Unassembled WGS sequence"/>
</dbReference>
<evidence type="ECO:0000313" key="2">
    <source>
        <dbReference type="Proteomes" id="UP000220251"/>
    </source>
</evidence>
<gene>
    <name evidence="1" type="ORF">ELAC_1314</name>
</gene>